<reference evidence="1 2" key="1">
    <citation type="submission" date="2013-12" db="EMBL/GenBank/DDBJ databases">
        <title>A Varibaculum cambriense genome reconstructed from a premature infant gut community with otherwise low bacterial novelty that shifts toward anaerobic metabolism during the third week of life.</title>
        <authorList>
            <person name="Brown C.T."/>
            <person name="Sharon I."/>
            <person name="Thomas B.C."/>
            <person name="Castelle C.J."/>
            <person name="Morowitz M.J."/>
            <person name="Banfield J.F."/>
        </authorList>
    </citation>
    <scope>NUCLEOTIDE SEQUENCE [LARGE SCALE GENOMIC DNA]</scope>
    <source>
        <strain evidence="2">DORA_12</strain>
    </source>
</reference>
<feature type="non-terminal residue" evidence="1">
    <location>
        <position position="1"/>
    </location>
</feature>
<sequence>ERAAGLQPGQVVYARPRPGAAGFFHPDTQINLEYLG</sequence>
<evidence type="ECO:0000313" key="1">
    <source>
        <dbReference type="EMBL" id="ETJ05206.1"/>
    </source>
</evidence>
<dbReference type="AlphaFoldDB" id="W1VHM0"/>
<comment type="caution">
    <text evidence="1">The sequence shown here is derived from an EMBL/GenBank/DDBJ whole genome shotgun (WGS) entry which is preliminary data.</text>
</comment>
<gene>
    <name evidence="1" type="ORF">Q605_AUC00528G0001</name>
</gene>
<organism evidence="1 2">
    <name type="scientific">Actinomyces urogenitalis DORA_12</name>
    <dbReference type="NCBI Taxonomy" id="1403939"/>
    <lineage>
        <taxon>Bacteria</taxon>
        <taxon>Bacillati</taxon>
        <taxon>Actinomycetota</taxon>
        <taxon>Actinomycetes</taxon>
        <taxon>Actinomycetales</taxon>
        <taxon>Actinomycetaceae</taxon>
        <taxon>Actinomyces</taxon>
    </lineage>
</organism>
<evidence type="ECO:0000313" key="2">
    <source>
        <dbReference type="Proteomes" id="UP000018852"/>
    </source>
</evidence>
<dbReference type="EMBL" id="AZLV01000528">
    <property type="protein sequence ID" value="ETJ05206.1"/>
    <property type="molecule type" value="Genomic_DNA"/>
</dbReference>
<proteinExistence type="predicted"/>
<name>W1VHM0_9ACTO</name>
<dbReference type="Proteomes" id="UP000018852">
    <property type="component" value="Unassembled WGS sequence"/>
</dbReference>
<protein>
    <submittedName>
        <fullName evidence="1">Glycerol-3-phosphate-transporting ATPase</fullName>
    </submittedName>
</protein>
<accession>W1VHM0</accession>